<evidence type="ECO:0000313" key="21">
    <source>
        <dbReference type="Proteomes" id="UP000204093"/>
    </source>
</evidence>
<name>A0A1S7J006_9POLY</name>
<evidence type="ECO:0000313" key="19">
    <source>
        <dbReference type="EMBL" id="BAX01860.1"/>
    </source>
</evidence>
<evidence type="ECO:0000256" key="8">
    <source>
        <dbReference type="ARBA" id="ARBA00022562"/>
    </source>
</evidence>
<dbReference type="GO" id="GO:0042025">
    <property type="term" value="C:host cell nucleus"/>
    <property type="evidence" value="ECO:0007669"/>
    <property type="project" value="UniProtKB-SubCell"/>
</dbReference>
<keyword evidence="6" id="KW-1163">Viral penetration into host nucleus</keyword>
<evidence type="ECO:0000256" key="6">
    <source>
        <dbReference type="ARBA" id="ARBA00022524"/>
    </source>
</evidence>
<comment type="similarity">
    <text evidence="4">Belongs to the polyomaviruses capsid protein VP2 family.</text>
</comment>
<evidence type="ECO:0000256" key="1">
    <source>
        <dbReference type="ARBA" id="ARBA00004147"/>
    </source>
</evidence>
<dbReference type="RefSeq" id="YP_009351905.1">
    <property type="nucleotide sequence ID" value="NC_034220.1"/>
</dbReference>
<protein>
    <recommendedName>
        <fullName evidence="5">Minor capsid protein VP2</fullName>
    </recommendedName>
    <alternativeName>
        <fullName evidence="18">Minor structural protein VP2</fullName>
    </alternativeName>
</protein>
<dbReference type="GO" id="GO:0046718">
    <property type="term" value="P:symbiont entry into host cell"/>
    <property type="evidence" value="ECO:0007669"/>
    <property type="project" value="UniProtKB-KW"/>
</dbReference>
<keyword evidence="17" id="KW-1160">Virus entry into host cell</keyword>
<sequence>MGGVLSTVVEMITMAVELSAATGIAMDALLTGEALAALEAEVTSLMTIQGLSAFEALAQLGWTAEQFSNMAFISTTFSQAIGYGVMFQTVTGISGLVQAGIRLGLNVASSSRGTQVAQLERDFGKIVETLHVNLSHQMNPLNWCASLHEEFPPSIQHLPISLRHQFADLLKLGRWVNQHHFTTNPAFESGDVIRRFEAPGGAFQDVAPDWLVNLILRLHDGAEEATPFCSSLSS</sequence>
<reference evidence="20" key="1">
    <citation type="journal article" date="2017" name="J. Gen. Virol.">
        <title>Discovery of African bat polyomaviruses and infrequent recombination in the large T antigen in the Polyomaviridae.</title>
        <authorList>
            <person name="Carr M."/>
            <person name="Gonzalez G."/>
            <person name="Sasaki M."/>
            <person name="Ito K."/>
            <person name="Ishii A."/>
            <person name="Hang'ombe B.M."/>
            <person name="Mweene A.S."/>
            <person name="Orba Y."/>
            <person name="Sawa H."/>
        </authorList>
    </citation>
    <scope>NUCLEOTIDE SEQUENCE</scope>
    <source>
        <strain evidence="19">12SuB07</strain>
        <strain evidence="20">12SuB19</strain>
    </source>
</reference>
<keyword evidence="15" id="KW-1038">Host endoplasmic reticulum</keyword>
<keyword evidence="9" id="KW-0519">Myristate</keyword>
<keyword evidence="7" id="KW-0167">Capsid protein</keyword>
<evidence type="ECO:0000256" key="11">
    <source>
        <dbReference type="ARBA" id="ARBA00022870"/>
    </source>
</evidence>
<dbReference type="GO" id="GO:0019028">
    <property type="term" value="C:viral capsid"/>
    <property type="evidence" value="ECO:0007669"/>
    <property type="project" value="UniProtKB-KW"/>
</dbReference>
<evidence type="ECO:0000256" key="15">
    <source>
        <dbReference type="ARBA" id="ARBA00023184"/>
    </source>
</evidence>
<dbReference type="InterPro" id="IPR001070">
    <property type="entry name" value="Polyoma_coat_VP2"/>
</dbReference>
<dbReference type="GO" id="GO:0003677">
    <property type="term" value="F:DNA binding"/>
    <property type="evidence" value="ECO:0007669"/>
    <property type="project" value="UniProtKB-KW"/>
</dbReference>
<evidence type="ECO:0000256" key="17">
    <source>
        <dbReference type="ARBA" id="ARBA00023296"/>
    </source>
</evidence>
<dbReference type="KEGG" id="vg:31355518"/>
<organism evidence="20">
    <name type="scientific">Miniopterus schreibersii polyomavirus 1</name>
    <dbReference type="NCBI Taxonomy" id="1904408"/>
    <lineage>
        <taxon>Viruses</taxon>
        <taxon>Monodnaviria</taxon>
        <taxon>Shotokuvirae</taxon>
        <taxon>Cossaviricota</taxon>
        <taxon>Papovaviricetes</taxon>
        <taxon>Sepolyvirales</taxon>
        <taxon>Polyomaviridae</taxon>
        <taxon>Alphapolyomavirus</taxon>
        <taxon>Alphapolyomavirus mischreibersii</taxon>
    </lineage>
</organism>
<dbReference type="Proteomes" id="UP000204093">
    <property type="component" value="Segment"/>
</dbReference>
<keyword evidence="16" id="KW-0449">Lipoprotein</keyword>
<evidence type="ECO:0000256" key="5">
    <source>
        <dbReference type="ARBA" id="ARBA00022269"/>
    </source>
</evidence>
<proteinExistence type="inferred from homology"/>
<evidence type="ECO:0000256" key="14">
    <source>
        <dbReference type="ARBA" id="ARBA00023136"/>
    </source>
</evidence>
<evidence type="ECO:0000256" key="18">
    <source>
        <dbReference type="ARBA" id="ARBA00031865"/>
    </source>
</evidence>
<comment type="subcellular location">
    <subcellularLocation>
        <location evidence="3">Host endoplasmic reticulum membrane</location>
    </subcellularLocation>
    <subcellularLocation>
        <location evidence="1">Host nucleus</location>
    </subcellularLocation>
    <subcellularLocation>
        <location evidence="2">Virion</location>
    </subcellularLocation>
</comment>
<keyword evidence="8" id="KW-1048">Host nucleus</keyword>
<evidence type="ECO:0000256" key="7">
    <source>
        <dbReference type="ARBA" id="ARBA00022561"/>
    </source>
</evidence>
<dbReference type="OrthoDB" id="6378at10239"/>
<evidence type="ECO:0000256" key="12">
    <source>
        <dbReference type="ARBA" id="ARBA00022921"/>
    </source>
</evidence>
<dbReference type="Pfam" id="PF00761">
    <property type="entry name" value="Polyoma_coat2"/>
    <property type="match status" value="2"/>
</dbReference>
<dbReference type="EMBL" id="LC185215">
    <property type="protein sequence ID" value="BAX01872.1"/>
    <property type="molecule type" value="Genomic_DNA"/>
</dbReference>
<evidence type="ECO:0000256" key="3">
    <source>
        <dbReference type="ARBA" id="ARBA00004625"/>
    </source>
</evidence>
<dbReference type="GO" id="GO:0075732">
    <property type="term" value="P:viral penetration into host nucleus"/>
    <property type="evidence" value="ECO:0007669"/>
    <property type="project" value="UniProtKB-KW"/>
</dbReference>
<evidence type="ECO:0000256" key="13">
    <source>
        <dbReference type="ARBA" id="ARBA00023125"/>
    </source>
</evidence>
<dbReference type="GO" id="GO:0043657">
    <property type="term" value="C:host cell"/>
    <property type="evidence" value="ECO:0007669"/>
    <property type="project" value="GOC"/>
</dbReference>
<keyword evidence="21" id="KW-1185">Reference proteome</keyword>
<dbReference type="GO" id="GO:0044167">
    <property type="term" value="C:host cell endoplasmic reticulum membrane"/>
    <property type="evidence" value="ECO:0007669"/>
    <property type="project" value="UniProtKB-SubCell"/>
</dbReference>
<accession>A0A1S7J006</accession>
<evidence type="ECO:0000256" key="4">
    <source>
        <dbReference type="ARBA" id="ARBA00006444"/>
    </source>
</evidence>
<keyword evidence="12" id="KW-0426">Late protein</keyword>
<dbReference type="GO" id="GO:0005198">
    <property type="term" value="F:structural molecule activity"/>
    <property type="evidence" value="ECO:0007669"/>
    <property type="project" value="InterPro"/>
</dbReference>
<dbReference type="EMBL" id="LC185213">
    <property type="protein sequence ID" value="BAX01860.1"/>
    <property type="molecule type" value="Genomic_DNA"/>
</dbReference>
<keyword evidence="11" id="KW-1043">Host membrane</keyword>
<dbReference type="GeneID" id="31355518"/>
<evidence type="ECO:0000256" key="10">
    <source>
        <dbReference type="ARBA" id="ARBA00022844"/>
    </source>
</evidence>
<evidence type="ECO:0000256" key="9">
    <source>
        <dbReference type="ARBA" id="ARBA00022707"/>
    </source>
</evidence>
<keyword evidence="10" id="KW-0946">Virion</keyword>
<evidence type="ECO:0000256" key="16">
    <source>
        <dbReference type="ARBA" id="ARBA00023288"/>
    </source>
</evidence>
<evidence type="ECO:0000256" key="2">
    <source>
        <dbReference type="ARBA" id="ARBA00004328"/>
    </source>
</evidence>
<keyword evidence="14" id="KW-0472">Membrane</keyword>
<evidence type="ECO:0000313" key="20">
    <source>
        <dbReference type="EMBL" id="BAX01872.1"/>
    </source>
</evidence>
<keyword evidence="13" id="KW-0238">DNA-binding</keyword>